<dbReference type="KEGG" id="apln:108738757"/>
<dbReference type="Gene3D" id="3.30.450.30">
    <property type="entry name" value="Dynein light chain 2a, cytoplasmic"/>
    <property type="match status" value="1"/>
</dbReference>
<protein>
    <recommendedName>
        <fullName evidence="10">Dynein light chain roadblock</fullName>
    </recommendedName>
</protein>
<dbReference type="GO" id="GO:0005874">
    <property type="term" value="C:microtubule"/>
    <property type="evidence" value="ECO:0007669"/>
    <property type="project" value="UniProtKB-UniRule"/>
</dbReference>
<comment type="subcellular location">
    <subcellularLocation>
        <location evidence="1 10">Cytoplasm</location>
        <location evidence="1 10">Cytoskeleton</location>
    </subcellularLocation>
</comment>
<evidence type="ECO:0000256" key="10">
    <source>
        <dbReference type="PIRNR" id="PIRNR009998"/>
    </source>
</evidence>
<dbReference type="GO" id="GO:0045505">
    <property type="term" value="F:dynein intermediate chain binding"/>
    <property type="evidence" value="ECO:0007669"/>
    <property type="project" value="UniProtKB-UniRule"/>
</dbReference>
<evidence type="ECO:0000256" key="9">
    <source>
        <dbReference type="ARBA" id="ARBA00025362"/>
    </source>
</evidence>
<keyword evidence="5 10" id="KW-0493">Microtubule</keyword>
<organism evidence="12 13">
    <name type="scientific">Agrilus planipennis</name>
    <name type="common">Emerald ash borer</name>
    <name type="synonym">Agrilus marcopoli</name>
    <dbReference type="NCBI Taxonomy" id="224129"/>
    <lineage>
        <taxon>Eukaryota</taxon>
        <taxon>Metazoa</taxon>
        <taxon>Ecdysozoa</taxon>
        <taxon>Arthropoda</taxon>
        <taxon>Hexapoda</taxon>
        <taxon>Insecta</taxon>
        <taxon>Pterygota</taxon>
        <taxon>Neoptera</taxon>
        <taxon>Endopterygota</taxon>
        <taxon>Coleoptera</taxon>
        <taxon>Polyphaga</taxon>
        <taxon>Elateriformia</taxon>
        <taxon>Buprestoidea</taxon>
        <taxon>Buprestidae</taxon>
        <taxon>Agrilinae</taxon>
        <taxon>Agrilus</taxon>
    </lineage>
</organism>
<keyword evidence="4 10" id="KW-0963">Cytoplasm</keyword>
<dbReference type="InterPro" id="IPR004942">
    <property type="entry name" value="Roadblock/LAMTOR2_dom"/>
</dbReference>
<reference evidence="13" key="1">
    <citation type="submission" date="2025-08" db="UniProtKB">
        <authorList>
            <consortium name="RefSeq"/>
        </authorList>
    </citation>
    <scope>IDENTIFICATION</scope>
    <source>
        <tissue evidence="13">Entire body</tissue>
    </source>
</reference>
<keyword evidence="12" id="KW-1185">Reference proteome</keyword>
<evidence type="ECO:0000256" key="4">
    <source>
        <dbReference type="ARBA" id="ARBA00022490"/>
    </source>
</evidence>
<keyword evidence="8 10" id="KW-0206">Cytoskeleton</keyword>
<feature type="domain" description="Roadblock/LAMTOR2" evidence="11">
    <location>
        <begin position="6"/>
        <end position="94"/>
    </location>
</feature>
<keyword evidence="7 10" id="KW-0505">Motor protein</keyword>
<name>A0A7F5RG26_AGRPL</name>
<dbReference type="GO" id="GO:0005737">
    <property type="term" value="C:cytoplasm"/>
    <property type="evidence" value="ECO:0007669"/>
    <property type="project" value="UniProtKB-UniRule"/>
</dbReference>
<dbReference type="OrthoDB" id="9985637at2759"/>
<dbReference type="PANTHER" id="PTHR10779">
    <property type="entry name" value="DYNEIN LIGHT CHAIN ROADBLOCK"/>
    <property type="match status" value="1"/>
</dbReference>
<accession>A0A7F5RG26</accession>
<keyword evidence="6 10" id="KW-0243">Dynein</keyword>
<evidence type="ECO:0000256" key="3">
    <source>
        <dbReference type="ARBA" id="ARBA00022448"/>
    </source>
</evidence>
<dbReference type="RefSeq" id="XP_025834941.1">
    <property type="nucleotide sequence ID" value="XM_025979156.1"/>
</dbReference>
<evidence type="ECO:0000256" key="7">
    <source>
        <dbReference type="ARBA" id="ARBA00023175"/>
    </source>
</evidence>
<evidence type="ECO:0000313" key="12">
    <source>
        <dbReference type="Proteomes" id="UP000192223"/>
    </source>
</evidence>
<dbReference type="FunFam" id="3.30.450.30:FF:000009">
    <property type="entry name" value="Dynein light chain roadblock"/>
    <property type="match status" value="1"/>
</dbReference>
<sequence length="98" mass="11002">MSLAEVEDILKRIQNYEGVVGYIIVNSEGIPVRTTIDNTTSVHYAGLVCALSLRARNTVRELDKSDELKLIRLRSKTHEVMIAPDKELILIVVQNPVD</sequence>
<evidence type="ECO:0000256" key="5">
    <source>
        <dbReference type="ARBA" id="ARBA00022701"/>
    </source>
</evidence>
<proteinExistence type="inferred from homology"/>
<dbReference type="InParanoid" id="A0A7F5RG26"/>
<evidence type="ECO:0000256" key="2">
    <source>
        <dbReference type="ARBA" id="ARBA00007191"/>
    </source>
</evidence>
<dbReference type="AlphaFoldDB" id="A0A7F5RG26"/>
<dbReference type="Pfam" id="PF03259">
    <property type="entry name" value="Robl_LC7"/>
    <property type="match status" value="1"/>
</dbReference>
<evidence type="ECO:0000256" key="1">
    <source>
        <dbReference type="ARBA" id="ARBA00004245"/>
    </source>
</evidence>
<dbReference type="GO" id="GO:0007018">
    <property type="term" value="P:microtubule-based movement"/>
    <property type="evidence" value="ECO:0007669"/>
    <property type="project" value="UniProtKB-UniRule"/>
</dbReference>
<evidence type="ECO:0000256" key="6">
    <source>
        <dbReference type="ARBA" id="ARBA00023017"/>
    </source>
</evidence>
<dbReference type="GO" id="GO:0005868">
    <property type="term" value="C:cytoplasmic dynein complex"/>
    <property type="evidence" value="ECO:0007669"/>
    <property type="project" value="UniProtKB-UniRule"/>
</dbReference>
<dbReference type="Proteomes" id="UP000192223">
    <property type="component" value="Unplaced"/>
</dbReference>
<dbReference type="GeneID" id="108738757"/>
<dbReference type="PIRSF" id="PIRSF009998">
    <property type="entry name" value="DLC7"/>
    <property type="match status" value="1"/>
</dbReference>
<comment type="function">
    <text evidence="9">Acts as one of several non-catalytic accessory components of the cytoplasmic dynein 1 complex that are thought to be involved in linking dynein to cargos and to adapter proteins that regulate dynein function. Cytoplasmic dynein 1 acts as a motor for the intracellular retrograde motility of vesicles and organelles along microtubules.</text>
</comment>
<gene>
    <name evidence="13" type="primary">LOC108738757</name>
</gene>
<dbReference type="SMART" id="SM00960">
    <property type="entry name" value="Robl_LC7"/>
    <property type="match status" value="1"/>
</dbReference>
<dbReference type="InterPro" id="IPR016561">
    <property type="entry name" value="DYNLRB1/2"/>
</dbReference>
<keyword evidence="3 10" id="KW-0813">Transport</keyword>
<evidence type="ECO:0000259" key="11">
    <source>
        <dbReference type="SMART" id="SM00960"/>
    </source>
</evidence>
<evidence type="ECO:0000313" key="13">
    <source>
        <dbReference type="RefSeq" id="XP_025834941.1"/>
    </source>
</evidence>
<comment type="similarity">
    <text evidence="2 10">Belongs to the GAMAD family.</text>
</comment>
<dbReference type="SUPFAM" id="SSF103196">
    <property type="entry name" value="Roadblock/LC7 domain"/>
    <property type="match status" value="1"/>
</dbReference>
<evidence type="ECO:0000256" key="8">
    <source>
        <dbReference type="ARBA" id="ARBA00023212"/>
    </source>
</evidence>